<keyword evidence="2" id="KW-1185">Reference proteome</keyword>
<reference evidence="1 2" key="1">
    <citation type="submission" date="2021-06" db="EMBL/GenBank/DDBJ databases">
        <title>Sphingomonas sp. XMGL2, whole genome shotgun sequencing project.</title>
        <authorList>
            <person name="Zhao G."/>
            <person name="Shen L."/>
        </authorList>
    </citation>
    <scope>NUCLEOTIDE SEQUENCE [LARGE SCALE GENOMIC DNA]</scope>
    <source>
        <strain evidence="1 2">XMGL2</strain>
    </source>
</reference>
<name>A0ABS6BIG5_9SPHN</name>
<dbReference type="RefSeq" id="WP_216324039.1">
    <property type="nucleotide sequence ID" value="NZ_JAHKRT010000004.1"/>
</dbReference>
<dbReference type="PANTHER" id="PTHR21013:SF10">
    <property type="entry name" value="ATP SYNTHASE MITOCHONDRIAL F1 COMPLEX ASSEMBLY FACTOR 2"/>
    <property type="match status" value="1"/>
</dbReference>
<accession>A0ABS6BIG5</accession>
<evidence type="ECO:0000313" key="1">
    <source>
        <dbReference type="EMBL" id="MBU3077974.1"/>
    </source>
</evidence>
<protein>
    <submittedName>
        <fullName evidence="1">ATPase</fullName>
    </submittedName>
</protein>
<dbReference type="PANTHER" id="PTHR21013">
    <property type="entry name" value="ATP SYNTHASE MITOCHONDRIAL F1 COMPLEX ASSEMBLY FACTOR 2/ATP12 PROTEIN, MITOCHONDRIAL PRECURSOR"/>
    <property type="match status" value="1"/>
</dbReference>
<comment type="caution">
    <text evidence="1">The sequence shown here is derived from an EMBL/GenBank/DDBJ whole genome shotgun (WGS) entry which is preliminary data.</text>
</comment>
<evidence type="ECO:0000313" key="2">
    <source>
        <dbReference type="Proteomes" id="UP000776276"/>
    </source>
</evidence>
<dbReference type="EMBL" id="JAHKRT010000004">
    <property type="protein sequence ID" value="MBU3077974.1"/>
    <property type="molecule type" value="Genomic_DNA"/>
</dbReference>
<proteinExistence type="predicted"/>
<dbReference type="Proteomes" id="UP000776276">
    <property type="component" value="Unassembled WGS sequence"/>
</dbReference>
<organism evidence="1 2">
    <name type="scientific">Sphingomonas quercus</name>
    <dbReference type="NCBI Taxonomy" id="2842451"/>
    <lineage>
        <taxon>Bacteria</taxon>
        <taxon>Pseudomonadati</taxon>
        <taxon>Pseudomonadota</taxon>
        <taxon>Alphaproteobacteria</taxon>
        <taxon>Sphingomonadales</taxon>
        <taxon>Sphingomonadaceae</taxon>
        <taxon>Sphingomonas</taxon>
    </lineage>
</organism>
<dbReference type="Pfam" id="PF07542">
    <property type="entry name" value="ATP12"/>
    <property type="match status" value="1"/>
</dbReference>
<sequence length="228" mass="23890">MKRFYVKAEAGADGGVLLDGRPVRTPARAPLALPNTALAEAVAAEWAGQGEEIAPATMKLTGLANAAIDRVAPDPSAFAAGLVGYAQSDLTCYRADGPGSLVARQAAAWDPLLDWARRRYDVHFAVTAGIIHIAQPPRTLERLGQAVAARSPFALAGLSPLVTIAGSLVVALAVAEGAIPAEQGFAAAMLDELWQAEQWGDDALALEARENRRQDFLAAARFLALLEG</sequence>
<gene>
    <name evidence="1" type="ORF">KOF26_08865</name>
</gene>
<dbReference type="InterPro" id="IPR011419">
    <property type="entry name" value="ATP12_ATP_synth-F1-assembly"/>
</dbReference>